<evidence type="ECO:0000313" key="3">
    <source>
        <dbReference type="EMBL" id="BDB98460.1"/>
    </source>
</evidence>
<evidence type="ECO:0000313" key="4">
    <source>
        <dbReference type="Proteomes" id="UP001319921"/>
    </source>
</evidence>
<dbReference type="Proteomes" id="UP001319921">
    <property type="component" value="Chromosome"/>
</dbReference>
<keyword evidence="2" id="KW-0472">Membrane</keyword>
<feature type="coiled-coil region" evidence="1">
    <location>
        <begin position="30"/>
        <end position="88"/>
    </location>
</feature>
<organism evidence="3 4">
    <name type="scientific">Saccharolobus caldissimus</name>
    <dbReference type="NCBI Taxonomy" id="1702097"/>
    <lineage>
        <taxon>Archaea</taxon>
        <taxon>Thermoproteota</taxon>
        <taxon>Thermoprotei</taxon>
        <taxon>Sulfolobales</taxon>
        <taxon>Sulfolobaceae</taxon>
        <taxon>Saccharolobus</taxon>
    </lineage>
</organism>
<dbReference type="KEGG" id="scas:SACC_14770"/>
<sequence length="241" mass="28326">MRDNPYDNNEITISEFLRSIAMRNDREPGRAELVEEAIMLNERVKREKLEKIYNNFTLAVALRGLGDLKRAEKYVEKLNEGLKKRNEEFHLSAYSLVMYHSIFNETDEVDRLINIINKRKGEDISIMLLSLSASMAYLYTKKEKYLDIALEGFHKAKNDLKVEIGINLMNLIDKPSVVFNIINEITAENQFLYYYIDKFISALGRVYANTKDNRILDMMRNRVFSNFILDFLLNMVWTLII</sequence>
<dbReference type="AlphaFoldDB" id="A0AAQ4CRM9"/>
<reference evidence="3 4" key="1">
    <citation type="journal article" date="2022" name="Microbiol. Resour. Announc.">
        <title>Complete Genome Sequence of the Hyperthermophilic and Acidophilic Archaeon Saccharolobus caldissimus Strain HS-3T.</title>
        <authorList>
            <person name="Sakai H.D."/>
            <person name="Kurosawa N."/>
        </authorList>
    </citation>
    <scope>NUCLEOTIDE SEQUENCE [LARGE SCALE GENOMIC DNA]</scope>
    <source>
        <strain evidence="3 4">JCM32116</strain>
    </source>
</reference>
<evidence type="ECO:0000256" key="1">
    <source>
        <dbReference type="SAM" id="Coils"/>
    </source>
</evidence>
<keyword evidence="1" id="KW-0175">Coiled coil</keyword>
<keyword evidence="2" id="KW-0812">Transmembrane</keyword>
<accession>A0AAQ4CRM9</accession>
<keyword evidence="2" id="KW-1133">Transmembrane helix</keyword>
<evidence type="ECO:0000256" key="2">
    <source>
        <dbReference type="SAM" id="Phobius"/>
    </source>
</evidence>
<feature type="transmembrane region" description="Helical" evidence="2">
    <location>
        <begin position="223"/>
        <end position="240"/>
    </location>
</feature>
<name>A0AAQ4CRM9_9CREN</name>
<keyword evidence="4" id="KW-1185">Reference proteome</keyword>
<protein>
    <submittedName>
        <fullName evidence="3">Uncharacterized protein</fullName>
    </submittedName>
</protein>
<gene>
    <name evidence="3" type="ORF">SACC_14770</name>
</gene>
<dbReference type="EMBL" id="AP025226">
    <property type="protein sequence ID" value="BDB98460.1"/>
    <property type="molecule type" value="Genomic_DNA"/>
</dbReference>
<proteinExistence type="predicted"/>